<dbReference type="Proteomes" id="UP001348641">
    <property type="component" value="Unassembled WGS sequence"/>
</dbReference>
<reference evidence="1 2" key="1">
    <citation type="submission" date="2023-07" db="EMBL/GenBank/DDBJ databases">
        <authorList>
            <person name="Girao M."/>
            <person name="Carvalho M.F."/>
        </authorList>
    </citation>
    <scope>NUCLEOTIDE SEQUENCE [LARGE SCALE GENOMIC DNA]</scope>
    <source>
        <strain evidence="1 2">66/93</strain>
    </source>
</reference>
<protein>
    <submittedName>
        <fullName evidence="1">Uncharacterized protein</fullName>
    </submittedName>
</protein>
<dbReference type="EMBL" id="JAUUCC010000033">
    <property type="protein sequence ID" value="MEE2051700.1"/>
    <property type="molecule type" value="Genomic_DNA"/>
</dbReference>
<proteinExistence type="predicted"/>
<sequence length="153" mass="16670">MQPFPVVLYPDAELVAITWHRARLGDAVGMVCSELPEPELFAESLPIVQFVRLPSPPADRRVHDIARLQCIVRVDEATGRPNAIDLAGYVSAHFAAMSGQTITLPATTYTPGGAATVGCVRHQSNPAPFRDDNTNLLALSFTGELYLRPFRVT</sequence>
<name>A0ABU7KQX7_9ACTN</name>
<accession>A0ABU7KQX7</accession>
<gene>
    <name evidence="1" type="ORF">Q8A49_14465</name>
</gene>
<comment type="caution">
    <text evidence="1">The sequence shown here is derived from an EMBL/GenBank/DDBJ whole genome shotgun (WGS) entry which is preliminary data.</text>
</comment>
<evidence type="ECO:0000313" key="2">
    <source>
        <dbReference type="Proteomes" id="UP001348641"/>
    </source>
</evidence>
<evidence type="ECO:0000313" key="1">
    <source>
        <dbReference type="EMBL" id="MEE2051700.1"/>
    </source>
</evidence>
<organism evidence="1 2">
    <name type="scientific">Nocardiopsis tropica</name>
    <dbReference type="NCBI Taxonomy" id="109330"/>
    <lineage>
        <taxon>Bacteria</taxon>
        <taxon>Bacillati</taxon>
        <taxon>Actinomycetota</taxon>
        <taxon>Actinomycetes</taxon>
        <taxon>Streptosporangiales</taxon>
        <taxon>Nocardiopsidaceae</taxon>
        <taxon>Nocardiopsis</taxon>
    </lineage>
</organism>
<dbReference type="RefSeq" id="WP_330158762.1">
    <property type="nucleotide sequence ID" value="NZ_BAAAJA010000041.1"/>
</dbReference>